<sequence length="105" mass="11540">MVGQALWAVSFRARLNRGSVVGRIYWDVRQVLTGPGLCMDAAFGVGQLGPELQMVWLRIKGAVFKLVKKSFGISSGLGVQFPSHESLHICGEIVWVGWQLPIKSD</sequence>
<dbReference type="Proteomes" id="UP000077734">
    <property type="component" value="Unassembled WGS sequence"/>
</dbReference>
<evidence type="ECO:0000313" key="1">
    <source>
        <dbReference type="EMBL" id="OAI22967.1"/>
    </source>
</evidence>
<gene>
    <name evidence="1" type="ORF">A1356_18560</name>
</gene>
<comment type="caution">
    <text evidence="1">The sequence shown here is derived from an EMBL/GenBank/DDBJ whole genome shotgun (WGS) entry which is preliminary data.</text>
</comment>
<dbReference type="EMBL" id="LUUL01000111">
    <property type="protein sequence ID" value="OAI22967.1"/>
    <property type="molecule type" value="Genomic_DNA"/>
</dbReference>
<dbReference type="AlphaFoldDB" id="A0AA91DAL4"/>
<accession>A0AA91DAL4</accession>
<reference evidence="1 2" key="1">
    <citation type="submission" date="2016-03" db="EMBL/GenBank/DDBJ databases">
        <authorList>
            <person name="Heylen K."/>
            <person name="De Vos P."/>
            <person name="Vekeman B."/>
        </authorList>
    </citation>
    <scope>NUCLEOTIDE SEQUENCE [LARGE SCALE GENOMIC DNA]</scope>
    <source>
        <strain evidence="1 2">R-49807</strain>
    </source>
</reference>
<name>A0AA91DAL4_9GAMM</name>
<organism evidence="1 2">
    <name type="scientific">Methylomonas koyamae</name>
    <dbReference type="NCBI Taxonomy" id="702114"/>
    <lineage>
        <taxon>Bacteria</taxon>
        <taxon>Pseudomonadati</taxon>
        <taxon>Pseudomonadota</taxon>
        <taxon>Gammaproteobacteria</taxon>
        <taxon>Methylococcales</taxon>
        <taxon>Methylococcaceae</taxon>
        <taxon>Methylomonas</taxon>
    </lineage>
</organism>
<proteinExistence type="predicted"/>
<protein>
    <submittedName>
        <fullName evidence="1">Uncharacterized protein</fullName>
    </submittedName>
</protein>
<keyword evidence="2" id="KW-1185">Reference proteome</keyword>
<evidence type="ECO:0000313" key="2">
    <source>
        <dbReference type="Proteomes" id="UP000077734"/>
    </source>
</evidence>